<organism evidence="1 2">
    <name type="scientific">Fusarium irregulare</name>
    <dbReference type="NCBI Taxonomy" id="2494466"/>
    <lineage>
        <taxon>Eukaryota</taxon>
        <taxon>Fungi</taxon>
        <taxon>Dikarya</taxon>
        <taxon>Ascomycota</taxon>
        <taxon>Pezizomycotina</taxon>
        <taxon>Sordariomycetes</taxon>
        <taxon>Hypocreomycetidae</taxon>
        <taxon>Hypocreales</taxon>
        <taxon>Nectriaceae</taxon>
        <taxon>Fusarium</taxon>
        <taxon>Fusarium incarnatum-equiseti species complex</taxon>
    </lineage>
</organism>
<accession>A0A9W8PG47</accession>
<sequence>MKSDNADVEGEMYYSEALTTSYRFECIMCRLLRRGRWPVGDETVREWAKERFRTATLELDSILKRVLMGDTIRKMPTTFITTITALLALHIESALNPSESDLVRSMARISIQYTMLALNQIQDTPAIKRALPAFEMVLSKNKLYPASVGDNAQTEVPRDDTVGGSIEVATESNSTFAEEDNQMLPFLSGDLSGFEFFDRWQMEQLDFSGIY</sequence>
<comment type="caution">
    <text evidence="1">The sequence shown here is derived from an EMBL/GenBank/DDBJ whole genome shotgun (WGS) entry which is preliminary data.</text>
</comment>
<reference evidence="1" key="1">
    <citation type="submission" date="2022-10" db="EMBL/GenBank/DDBJ databases">
        <title>Fusarium specimens isolated from Avocado Roots.</title>
        <authorList>
            <person name="Stajich J."/>
            <person name="Roper C."/>
            <person name="Heimlech-Rivalta G."/>
        </authorList>
    </citation>
    <scope>NUCLEOTIDE SEQUENCE</scope>
    <source>
        <strain evidence="1">CF00143</strain>
    </source>
</reference>
<proteinExistence type="predicted"/>
<dbReference type="Proteomes" id="UP001152130">
    <property type="component" value="Unassembled WGS sequence"/>
</dbReference>
<dbReference type="AlphaFoldDB" id="A0A9W8PG47"/>
<name>A0A9W8PG47_9HYPO</name>
<protein>
    <submittedName>
        <fullName evidence="1">Fusaric acid cluster transcription factor fub12</fullName>
    </submittedName>
</protein>
<gene>
    <name evidence="1" type="primary">FUB12</name>
    <name evidence="1" type="ORF">NW766_011076</name>
</gene>
<evidence type="ECO:0000313" key="1">
    <source>
        <dbReference type="EMBL" id="KAJ4005526.1"/>
    </source>
</evidence>
<keyword evidence="2" id="KW-1185">Reference proteome</keyword>
<evidence type="ECO:0000313" key="2">
    <source>
        <dbReference type="Proteomes" id="UP001152130"/>
    </source>
</evidence>
<dbReference type="EMBL" id="JAPDHF010000021">
    <property type="protein sequence ID" value="KAJ4005526.1"/>
    <property type="molecule type" value="Genomic_DNA"/>
</dbReference>